<proteinExistence type="predicted"/>
<dbReference type="HOGENOM" id="CLU_3188002_0_0_6"/>
<dbReference type="EMBL" id="AEAI01003183">
    <property type="protein sequence ID" value="EGH48499.1"/>
    <property type="molecule type" value="Genomic_DNA"/>
</dbReference>
<evidence type="ECO:0000313" key="2">
    <source>
        <dbReference type="Proteomes" id="UP000004986"/>
    </source>
</evidence>
<gene>
    <name evidence="1" type="ORF">PSYPI_41810</name>
</gene>
<reference evidence="1 2" key="1">
    <citation type="journal article" date="2011" name="PLoS Pathog.">
        <title>Dynamic evolution of pathogenicity revealed by sequencing and comparative genomics of 19 Pseudomonas syringae isolates.</title>
        <authorList>
            <person name="Baltrus D.A."/>
            <person name="Nishimura M.T."/>
            <person name="Romanchuk A."/>
            <person name="Chang J.H."/>
            <person name="Mukhtar M.S."/>
            <person name="Cherkis K."/>
            <person name="Roach J."/>
            <person name="Grant S.R."/>
            <person name="Jones C.D."/>
            <person name="Dangl J.L."/>
        </authorList>
    </citation>
    <scope>NUCLEOTIDE SEQUENCE [LARGE SCALE GENOMIC DNA]</scope>
    <source>
        <strain evidence="1 2">1704B</strain>
    </source>
</reference>
<name>F3GN46_PSESJ</name>
<protein>
    <submittedName>
        <fullName evidence="1">Helix-turn-helix, Fis-type</fullName>
    </submittedName>
</protein>
<accession>F3GN46</accession>
<dbReference type="PATRIC" id="fig|629263.4.peg.5913"/>
<dbReference type="BioCyc" id="PSYR629263:G11X0-7645-MONOMER"/>
<sequence length="46" mass="5276">MSDDDIQVEGEELPHLLLVDDDATFTRVMGEGHEPSWVSREHRRLG</sequence>
<evidence type="ECO:0000313" key="1">
    <source>
        <dbReference type="EMBL" id="EGH48499.1"/>
    </source>
</evidence>
<organism evidence="1 2">
    <name type="scientific">Pseudomonas syringae pv. pisi str. 1704B</name>
    <dbReference type="NCBI Taxonomy" id="629263"/>
    <lineage>
        <taxon>Bacteria</taxon>
        <taxon>Pseudomonadati</taxon>
        <taxon>Pseudomonadota</taxon>
        <taxon>Gammaproteobacteria</taxon>
        <taxon>Pseudomonadales</taxon>
        <taxon>Pseudomonadaceae</taxon>
        <taxon>Pseudomonas</taxon>
        <taxon>Pseudomonas syringae</taxon>
    </lineage>
</organism>
<keyword evidence="2" id="KW-1185">Reference proteome</keyword>
<dbReference type="AlphaFoldDB" id="F3GN46"/>
<comment type="caution">
    <text evidence="1">The sequence shown here is derived from an EMBL/GenBank/DDBJ whole genome shotgun (WGS) entry which is preliminary data.</text>
</comment>
<dbReference type="Proteomes" id="UP000004986">
    <property type="component" value="Unassembled WGS sequence"/>
</dbReference>